<protein>
    <submittedName>
        <fullName evidence="3">Ribonuclease Z</fullName>
    </submittedName>
</protein>
<dbReference type="RefSeq" id="WP_066429171.1">
    <property type="nucleotide sequence ID" value="NZ_CP014227.1"/>
</dbReference>
<sequence length="224" mass="25439">MKAIVINSGSDGNAVLYGSVLVDCGVSFSKLKPYIQQIQLVLLTHAHNDHLNVRTLQMLQEARPAVRIGTPEYLLSELSGLNNIDVYNIDFLTKGDVWVNYGDFKIKPVKLYHDKPNCGYRIFIYEGAEVSGQRSVPYKILHCTDTVTLEGITARGYDLYAIEHNYDEEKAQRAIEEARAKGRYCHAVGSIKTHLSWQQARAFIEANRKEDSQILELHKSETFY</sequence>
<reference evidence="2 4" key="1">
    <citation type="submission" date="2016-02" db="EMBL/GenBank/DDBJ databases">
        <authorList>
            <person name="Holder M.E."/>
            <person name="Ajami N.J."/>
            <person name="Petrosino J.F."/>
        </authorList>
    </citation>
    <scope>NUCLEOTIDE SEQUENCE [LARGE SCALE GENOMIC DNA]</scope>
    <source>
        <strain evidence="2 4">CCUG 32990</strain>
    </source>
</reference>
<dbReference type="Gene3D" id="3.60.15.10">
    <property type="entry name" value="Ribonuclease Z/Hydroxyacylglutathione hydrolase-like"/>
    <property type="match status" value="1"/>
</dbReference>
<dbReference type="Proteomes" id="UP000215539">
    <property type="component" value="Chromosome 1"/>
</dbReference>
<reference evidence="3 5" key="2">
    <citation type="submission" date="2017-06" db="EMBL/GenBank/DDBJ databases">
        <authorList>
            <consortium name="Pathogen Informatics"/>
        </authorList>
    </citation>
    <scope>NUCLEOTIDE SEQUENCE [LARGE SCALE GENOMIC DNA]</scope>
    <source>
        <strain evidence="3 5">NCTC12947</strain>
    </source>
</reference>
<dbReference type="EMBL" id="LT906449">
    <property type="protein sequence ID" value="SNV05074.1"/>
    <property type="molecule type" value="Genomic_DNA"/>
</dbReference>
<dbReference type="Proteomes" id="UP000065822">
    <property type="component" value="Chromosome"/>
</dbReference>
<evidence type="ECO:0000313" key="2">
    <source>
        <dbReference type="EMBL" id="AMD85094.1"/>
    </source>
</evidence>
<name>A0AAX2GXU0_9FLAO</name>
<proteinExistence type="predicted"/>
<keyword evidence="4" id="KW-1185">Reference proteome</keyword>
<dbReference type="PANTHER" id="PTHR47619">
    <property type="entry name" value="METALLO-HYDROLASE YYCJ-RELATED"/>
    <property type="match status" value="1"/>
</dbReference>
<dbReference type="Pfam" id="PF12706">
    <property type="entry name" value="Lactamase_B_2"/>
    <property type="match status" value="1"/>
</dbReference>
<dbReference type="KEGG" id="chg:AXF12_05910"/>
<evidence type="ECO:0000259" key="1">
    <source>
        <dbReference type="Pfam" id="PF12706"/>
    </source>
</evidence>
<dbReference type="InterPro" id="IPR036866">
    <property type="entry name" value="RibonucZ/Hydroxyglut_hydro"/>
</dbReference>
<evidence type="ECO:0000313" key="4">
    <source>
        <dbReference type="Proteomes" id="UP000065822"/>
    </source>
</evidence>
<accession>A0AAX2GXU0</accession>
<dbReference type="InterPro" id="IPR052533">
    <property type="entry name" value="WalJ/YycJ-like"/>
</dbReference>
<gene>
    <name evidence="2" type="ORF">AXF12_05910</name>
    <name evidence="3" type="ORF">SAMEA44541418_00536</name>
</gene>
<dbReference type="PANTHER" id="PTHR47619:SF1">
    <property type="entry name" value="EXODEOXYRIBONUCLEASE WALJ"/>
    <property type="match status" value="1"/>
</dbReference>
<dbReference type="InterPro" id="IPR001279">
    <property type="entry name" value="Metallo-B-lactamas"/>
</dbReference>
<evidence type="ECO:0000313" key="5">
    <source>
        <dbReference type="Proteomes" id="UP000215539"/>
    </source>
</evidence>
<evidence type="ECO:0000313" key="3">
    <source>
        <dbReference type="EMBL" id="SNV05074.1"/>
    </source>
</evidence>
<feature type="domain" description="Metallo-beta-lactamase" evidence="1">
    <location>
        <begin position="20"/>
        <end position="200"/>
    </location>
</feature>
<dbReference type="AlphaFoldDB" id="A0AAX2GXU0"/>
<organism evidence="3 5">
    <name type="scientific">Capnocytophaga haemolytica</name>
    <dbReference type="NCBI Taxonomy" id="45243"/>
    <lineage>
        <taxon>Bacteria</taxon>
        <taxon>Pseudomonadati</taxon>
        <taxon>Bacteroidota</taxon>
        <taxon>Flavobacteriia</taxon>
        <taxon>Flavobacteriales</taxon>
        <taxon>Flavobacteriaceae</taxon>
        <taxon>Capnocytophaga</taxon>
    </lineage>
</organism>
<dbReference type="SUPFAM" id="SSF56281">
    <property type="entry name" value="Metallo-hydrolase/oxidoreductase"/>
    <property type="match status" value="1"/>
</dbReference>
<dbReference type="EMBL" id="CP014227">
    <property type="protein sequence ID" value="AMD85094.1"/>
    <property type="molecule type" value="Genomic_DNA"/>
</dbReference>